<accession>A0A239LCH7</accession>
<evidence type="ECO:0000313" key="2">
    <source>
        <dbReference type="Proteomes" id="UP000198393"/>
    </source>
</evidence>
<dbReference type="AlphaFoldDB" id="A0A239LCH7"/>
<name>A0A239LCH7_EKHLU</name>
<organism evidence="1 2">
    <name type="scientific">Ekhidna lutea</name>
    <dbReference type="NCBI Taxonomy" id="447679"/>
    <lineage>
        <taxon>Bacteria</taxon>
        <taxon>Pseudomonadati</taxon>
        <taxon>Bacteroidota</taxon>
        <taxon>Cytophagia</taxon>
        <taxon>Cytophagales</taxon>
        <taxon>Reichenbachiellaceae</taxon>
        <taxon>Ekhidna</taxon>
    </lineage>
</organism>
<evidence type="ECO:0000313" key="1">
    <source>
        <dbReference type="EMBL" id="SNT28000.1"/>
    </source>
</evidence>
<gene>
    <name evidence="1" type="ORF">SAMN05421640_3142</name>
</gene>
<proteinExistence type="predicted"/>
<reference evidence="1 2" key="1">
    <citation type="submission" date="2017-06" db="EMBL/GenBank/DDBJ databases">
        <authorList>
            <person name="Kim H.J."/>
            <person name="Triplett B.A."/>
        </authorList>
    </citation>
    <scope>NUCLEOTIDE SEQUENCE [LARGE SCALE GENOMIC DNA]</scope>
    <source>
        <strain evidence="1 2">DSM 19307</strain>
    </source>
</reference>
<sequence>MQGLYTEIHNEKEIVVIDYSIVPHELEFDLMKYSLEYITKYERTSALVLEIISRVKLKQEILDYFPQYFDEIKGHVKRWGSVGFGKLIFKEMIDTKLITPRPGENRNIDWFETKEEALEFLIQDYQ</sequence>
<protein>
    <submittedName>
        <fullName evidence="1">Uncharacterized protein</fullName>
    </submittedName>
</protein>
<dbReference type="Proteomes" id="UP000198393">
    <property type="component" value="Unassembled WGS sequence"/>
</dbReference>
<dbReference type="EMBL" id="FZPD01000005">
    <property type="protein sequence ID" value="SNT28000.1"/>
    <property type="molecule type" value="Genomic_DNA"/>
</dbReference>
<keyword evidence="2" id="KW-1185">Reference proteome</keyword>
<dbReference type="RefSeq" id="WP_089357819.1">
    <property type="nucleotide sequence ID" value="NZ_FZPD01000005.1"/>
</dbReference>